<reference evidence="1 2" key="1">
    <citation type="journal article" date="2010" name="Cell">
        <title>The genome of Naegleria gruberi illuminates early eukaryotic versatility.</title>
        <authorList>
            <person name="Fritz-Laylin L.K."/>
            <person name="Prochnik S.E."/>
            <person name="Ginger M.L."/>
            <person name="Dacks J.B."/>
            <person name="Carpenter M.L."/>
            <person name="Field M.C."/>
            <person name="Kuo A."/>
            <person name="Paredez A."/>
            <person name="Chapman J."/>
            <person name="Pham J."/>
            <person name="Shu S."/>
            <person name="Neupane R."/>
            <person name="Cipriano M."/>
            <person name="Mancuso J."/>
            <person name="Tu H."/>
            <person name="Salamov A."/>
            <person name="Lindquist E."/>
            <person name="Shapiro H."/>
            <person name="Lucas S."/>
            <person name="Grigoriev I.V."/>
            <person name="Cande W.Z."/>
            <person name="Fulton C."/>
            <person name="Rokhsar D.S."/>
            <person name="Dawson S.C."/>
        </authorList>
    </citation>
    <scope>NUCLEOTIDE SEQUENCE [LARGE SCALE GENOMIC DNA]</scope>
    <source>
        <strain evidence="1 2">NEG-M</strain>
    </source>
</reference>
<evidence type="ECO:0000313" key="2">
    <source>
        <dbReference type="Proteomes" id="UP000006671"/>
    </source>
</evidence>
<gene>
    <name evidence="1" type="ORF">NAEGRDRAFT_48570</name>
</gene>
<dbReference type="VEuPathDB" id="AmoebaDB:NAEGRDRAFT_48570"/>
<dbReference type="InParanoid" id="D2VDB3"/>
<dbReference type="RefSeq" id="XP_002677946.1">
    <property type="nucleotide sequence ID" value="XM_002677900.1"/>
</dbReference>
<protein>
    <submittedName>
        <fullName evidence="1">Predicted protein</fullName>
    </submittedName>
</protein>
<evidence type="ECO:0000313" key="1">
    <source>
        <dbReference type="EMBL" id="EFC45202.1"/>
    </source>
</evidence>
<dbReference type="GeneID" id="8850337"/>
<name>D2VDB3_NAEGR</name>
<dbReference type="Proteomes" id="UP000006671">
    <property type="component" value="Unassembled WGS sequence"/>
</dbReference>
<accession>D2VDB3</accession>
<proteinExistence type="predicted"/>
<organism evidence="2">
    <name type="scientific">Naegleria gruberi</name>
    <name type="common">Amoeba</name>
    <dbReference type="NCBI Taxonomy" id="5762"/>
    <lineage>
        <taxon>Eukaryota</taxon>
        <taxon>Discoba</taxon>
        <taxon>Heterolobosea</taxon>
        <taxon>Tetramitia</taxon>
        <taxon>Eutetramitia</taxon>
        <taxon>Vahlkampfiidae</taxon>
        <taxon>Naegleria</taxon>
    </lineage>
</organism>
<sequence length="328" mass="38240">MNPTTSNVILLKNTIQSKYNKDSGLLLFQIVHHMLFISKELNDFDLQNEKTILHSVHQILNSNKLVAFRIILHFWKKFKKEITNDQVTDEEMRIAFDCYFEKKPIFGECLIAKQGKSWKKLLKDLFALIKPITNAKKKEQDCGDLLKLRDVMNSSNQQEQLSNVVSAHGVIMNDQDKVEYCSEVEKKLLIVSIEEEKAEEKVYQETGDSHSPLMQDADTAQRCSQLEAKMEAIEKHSIDMNFLKDSHLLSEMLHQQQIAELNGKIAHLQTFIEETLTRQQRNFDLMRLICEEPLKLHEETPSSFKLPEQICYCRCHCEHCQGCFKKQH</sequence>
<dbReference type="KEGG" id="ngr:NAEGRDRAFT_48570"/>
<dbReference type="EMBL" id="GG738864">
    <property type="protein sequence ID" value="EFC45202.1"/>
    <property type="molecule type" value="Genomic_DNA"/>
</dbReference>
<dbReference type="AlphaFoldDB" id="D2VDB3"/>
<keyword evidence="2" id="KW-1185">Reference proteome</keyword>